<evidence type="ECO:0000256" key="3">
    <source>
        <dbReference type="ARBA" id="ARBA00023014"/>
    </source>
</evidence>
<dbReference type="EMBL" id="CAJNOB010000003">
    <property type="protein sequence ID" value="CAF0691901.1"/>
    <property type="molecule type" value="Genomic_DNA"/>
</dbReference>
<dbReference type="Proteomes" id="UP000663859">
    <property type="component" value="Unassembled WGS sequence"/>
</dbReference>
<keyword evidence="7" id="KW-0560">Oxidoreductase</keyword>
<comment type="caution">
    <text evidence="7">The sequence shown here is derived from an EMBL/GenBank/DDBJ whole genome shotgun (WGS) entry which is preliminary data.</text>
</comment>
<dbReference type="GO" id="GO:0003954">
    <property type="term" value="F:NADH dehydrogenase activity"/>
    <property type="evidence" value="ECO:0007669"/>
    <property type="project" value="TreeGrafter"/>
</dbReference>
<evidence type="ECO:0000259" key="6">
    <source>
        <dbReference type="Pfam" id="PF01568"/>
    </source>
</evidence>
<dbReference type="Pfam" id="PF00384">
    <property type="entry name" value="Molybdopterin"/>
    <property type="match status" value="1"/>
</dbReference>
<keyword evidence="8" id="KW-1185">Reference proteome</keyword>
<dbReference type="InterPro" id="IPR009010">
    <property type="entry name" value="Asp_de-COase-like_dom_sf"/>
</dbReference>
<reference evidence="7" key="1">
    <citation type="submission" date="2021-02" db="EMBL/GenBank/DDBJ databases">
        <authorList>
            <person name="Cremers G."/>
            <person name="Picone N."/>
        </authorList>
    </citation>
    <scope>NUCLEOTIDE SEQUENCE</scope>
    <source>
        <strain evidence="7">PQ17</strain>
    </source>
</reference>
<evidence type="ECO:0000313" key="8">
    <source>
        <dbReference type="Proteomes" id="UP000663859"/>
    </source>
</evidence>
<dbReference type="GO" id="GO:0043546">
    <property type="term" value="F:molybdopterin cofactor binding"/>
    <property type="evidence" value="ECO:0007669"/>
    <property type="project" value="InterPro"/>
</dbReference>
<dbReference type="AlphaFoldDB" id="A0A8J2FMZ7"/>
<dbReference type="Gene3D" id="3.40.50.740">
    <property type="match status" value="1"/>
</dbReference>
<organism evidence="7 8">
    <name type="scientific">Candidatus Methylacidithermus pantelleriae</name>
    <dbReference type="NCBI Taxonomy" id="2744239"/>
    <lineage>
        <taxon>Bacteria</taxon>
        <taxon>Pseudomonadati</taxon>
        <taxon>Verrucomicrobiota</taxon>
        <taxon>Methylacidiphilae</taxon>
        <taxon>Methylacidiphilales</taxon>
        <taxon>Methylacidiphilaceae</taxon>
        <taxon>Candidatus Methylacidithermus</taxon>
    </lineage>
</organism>
<evidence type="ECO:0000256" key="1">
    <source>
        <dbReference type="ARBA" id="ARBA00022723"/>
    </source>
</evidence>
<dbReference type="InterPro" id="IPR050123">
    <property type="entry name" value="Prok_molybdopt-oxidoreductase"/>
</dbReference>
<dbReference type="RefSeq" id="WP_174582779.1">
    <property type="nucleotide sequence ID" value="NZ_CAJNOB010000003.1"/>
</dbReference>
<dbReference type="CDD" id="cd00508">
    <property type="entry name" value="MopB_CT_Fdh-Nap-like"/>
    <property type="match status" value="1"/>
</dbReference>
<name>A0A8J2FMZ7_9BACT</name>
<dbReference type="GO" id="GO:0051536">
    <property type="term" value="F:iron-sulfur cluster binding"/>
    <property type="evidence" value="ECO:0007669"/>
    <property type="project" value="UniProtKB-KW"/>
</dbReference>
<evidence type="ECO:0000313" key="7">
    <source>
        <dbReference type="EMBL" id="CAF0691901.1"/>
    </source>
</evidence>
<dbReference type="Gene3D" id="2.40.40.20">
    <property type="match status" value="1"/>
</dbReference>
<gene>
    <name evidence="7" type="primary">nasC</name>
    <name evidence="7" type="ORF">MPNT_110017</name>
</gene>
<evidence type="ECO:0000259" key="5">
    <source>
        <dbReference type="Pfam" id="PF00384"/>
    </source>
</evidence>
<sequence>MPESPILFAGSCALREEAKGSLTHCPYCGLQCPMELVTLPSGSQVFPGDPEWGLCRKGWTAAELLDRNDRLLTPWVRDHKRAKLRPASWGEALRKIAESLGKLRATYGLSAVGVFGGGSLTNEKAYLLGKFARVVLGTPHVDYNGRFCMSSAAAAITRSLGLDRGLPFPLEDIPQTEVILLAGANLAETMPPVMRYFQRQKERGGRWIVVDPRKTSLAEKADLHLAITPGTDAALAMGLVHLALREGWVDWEFVRERTEGLQELALVASQFWPERVESITGVPVFRLREAARWLGRAKTAMIFTARGAEQQAHGVENVLGYLNLALVLGKIGRPFCGFGTWTGQGNGQGARELGLKCDQLPGYRSIQDRKARQEIAALWGIPETALPREGLSAWELLDGIGTREGIRGLVVMGSNIAVSAPYSSRVIQALESLEFLLVVDFFLSETALLADVVLPAAQWAEEEGTMTNVEGRVVLRQKLKKPPPGVCTDLEILHQLARVLGWKEGFPSDPCEVWEEIRRATRGAPADYYGVTYERLRRGERLFWPCPQLGHPGKARLFLDRFETPTGKARFFPVRNFGPVEIPDSQYPLLLTTGRVGAHYQSGTQTRRTRELLEAEPEPFVEMHPATARSLGIPHGGWARIWTRRGEIRVRARWSRRILPHVLFVPFHWSGLGQANRLTNPALDPVSKMPEFKVCAAAVEPCSCPQEPESPDKQNCPEEGVTE</sequence>
<dbReference type="GO" id="GO:0016020">
    <property type="term" value="C:membrane"/>
    <property type="evidence" value="ECO:0007669"/>
    <property type="project" value="TreeGrafter"/>
</dbReference>
<dbReference type="GO" id="GO:0022904">
    <property type="term" value="P:respiratory electron transport chain"/>
    <property type="evidence" value="ECO:0007669"/>
    <property type="project" value="TreeGrafter"/>
</dbReference>
<dbReference type="SUPFAM" id="SSF50692">
    <property type="entry name" value="ADC-like"/>
    <property type="match status" value="1"/>
</dbReference>
<evidence type="ECO:0000256" key="2">
    <source>
        <dbReference type="ARBA" id="ARBA00023004"/>
    </source>
</evidence>
<evidence type="ECO:0000256" key="4">
    <source>
        <dbReference type="SAM" id="MobiDB-lite"/>
    </source>
</evidence>
<proteinExistence type="predicted"/>
<dbReference type="Gene3D" id="3.40.228.10">
    <property type="entry name" value="Dimethylsulfoxide Reductase, domain 2"/>
    <property type="match status" value="1"/>
</dbReference>
<dbReference type="InterPro" id="IPR006657">
    <property type="entry name" value="MoPterin_dinucl-bd_dom"/>
</dbReference>
<protein>
    <submittedName>
        <fullName evidence="7">Assimilatory nitrate reductase, catalytic subunit</fullName>
        <ecNumber evidence="7">1.7.-.-</ecNumber>
    </submittedName>
</protein>
<feature type="domain" description="Molybdopterin dinucleotide-binding" evidence="6">
    <location>
        <begin position="589"/>
        <end position="696"/>
    </location>
</feature>
<feature type="region of interest" description="Disordered" evidence="4">
    <location>
        <begin position="702"/>
        <end position="723"/>
    </location>
</feature>
<dbReference type="SUPFAM" id="SSF53706">
    <property type="entry name" value="Formate dehydrogenase/DMSO reductase, domains 1-3"/>
    <property type="match status" value="1"/>
</dbReference>
<keyword evidence="2" id="KW-0408">Iron</keyword>
<accession>A0A8J2FMZ7</accession>
<keyword evidence="3" id="KW-0411">Iron-sulfur</keyword>
<dbReference type="InterPro" id="IPR006656">
    <property type="entry name" value="Mopterin_OxRdtase"/>
</dbReference>
<dbReference type="EC" id="1.7.-.-" evidence="7"/>
<dbReference type="PANTHER" id="PTHR43105">
    <property type="entry name" value="RESPIRATORY NITRATE REDUCTASE"/>
    <property type="match status" value="1"/>
</dbReference>
<dbReference type="GO" id="GO:0046872">
    <property type="term" value="F:metal ion binding"/>
    <property type="evidence" value="ECO:0007669"/>
    <property type="project" value="UniProtKB-KW"/>
</dbReference>
<feature type="domain" description="Molybdopterin oxidoreductase" evidence="5">
    <location>
        <begin position="70"/>
        <end position="498"/>
    </location>
</feature>
<keyword evidence="1" id="KW-0479">Metal-binding</keyword>
<dbReference type="Pfam" id="PF01568">
    <property type="entry name" value="Molydop_binding"/>
    <property type="match status" value="1"/>
</dbReference>
<dbReference type="PANTHER" id="PTHR43105:SF10">
    <property type="entry name" value="NADH-QUINONE OXIDOREDUCTASE SUBUNIT G"/>
    <property type="match status" value="1"/>
</dbReference>